<dbReference type="Proteomes" id="UP000007127">
    <property type="component" value="Chromosome"/>
</dbReference>
<evidence type="ECO:0000256" key="1">
    <source>
        <dbReference type="ARBA" id="ARBA00004167"/>
    </source>
</evidence>
<evidence type="ECO:0000313" key="9">
    <source>
        <dbReference type="Proteomes" id="UP000007127"/>
    </source>
</evidence>
<protein>
    <submittedName>
        <fullName evidence="8">Heat shock protein DnaJ domain-containing protein</fullName>
    </submittedName>
</protein>
<feature type="domain" description="J" evidence="7">
    <location>
        <begin position="182"/>
        <end position="235"/>
    </location>
</feature>
<accession>A0AB72UEB0</accession>
<dbReference type="GO" id="GO:0016020">
    <property type="term" value="C:membrane"/>
    <property type="evidence" value="ECO:0007669"/>
    <property type="project" value="UniProtKB-SubCell"/>
</dbReference>
<dbReference type="RefSeq" id="WP_007090307.1">
    <property type="nucleotide sequence ID" value="NZ_CP004388.1"/>
</dbReference>
<dbReference type="CDD" id="cd06257">
    <property type="entry name" value="DnaJ"/>
    <property type="match status" value="1"/>
</dbReference>
<dbReference type="AlphaFoldDB" id="A0AB72UEB0"/>
<keyword evidence="8" id="KW-0346">Stress response</keyword>
<dbReference type="SUPFAM" id="SSF46565">
    <property type="entry name" value="Chaperone J-domain"/>
    <property type="match status" value="1"/>
</dbReference>
<feature type="region of interest" description="Disordered" evidence="6">
    <location>
        <begin position="146"/>
        <end position="175"/>
    </location>
</feature>
<gene>
    <name evidence="8" type="ORF">TH3_12080</name>
</gene>
<evidence type="ECO:0000259" key="7">
    <source>
        <dbReference type="PROSITE" id="PS50076"/>
    </source>
</evidence>
<dbReference type="InterPro" id="IPR001623">
    <property type="entry name" value="DnaJ_domain"/>
</dbReference>
<proteinExistence type="inferred from homology"/>
<dbReference type="InterPro" id="IPR036869">
    <property type="entry name" value="J_dom_sf"/>
</dbReference>
<keyword evidence="2" id="KW-0812">Transmembrane</keyword>
<dbReference type="PROSITE" id="PS50076">
    <property type="entry name" value="DNAJ_2"/>
    <property type="match status" value="1"/>
</dbReference>
<dbReference type="GeneID" id="31928092"/>
<keyword evidence="4" id="KW-0472">Membrane</keyword>
<evidence type="ECO:0000256" key="5">
    <source>
        <dbReference type="ARBA" id="ARBA00038105"/>
    </source>
</evidence>
<evidence type="ECO:0000256" key="3">
    <source>
        <dbReference type="ARBA" id="ARBA00022989"/>
    </source>
</evidence>
<dbReference type="SMART" id="SM00271">
    <property type="entry name" value="DnaJ"/>
    <property type="match status" value="1"/>
</dbReference>
<dbReference type="PANTHER" id="PTHR12763">
    <property type="match status" value="1"/>
</dbReference>
<organism evidence="8 9">
    <name type="scientific">Thalassospira xiamenensis M-5 = DSM 17429</name>
    <dbReference type="NCBI Taxonomy" id="1123366"/>
    <lineage>
        <taxon>Bacteria</taxon>
        <taxon>Pseudomonadati</taxon>
        <taxon>Pseudomonadota</taxon>
        <taxon>Alphaproteobacteria</taxon>
        <taxon>Rhodospirillales</taxon>
        <taxon>Thalassospiraceae</taxon>
        <taxon>Thalassospira</taxon>
    </lineage>
</organism>
<dbReference type="EMBL" id="CP004388">
    <property type="protein sequence ID" value="AJD52532.1"/>
    <property type="molecule type" value="Genomic_DNA"/>
</dbReference>
<sequence>MWVAVLSLGVLAAWLLLTGKLAAMVAALVAAIPFLSRILKIGLLWPLLRRMFGFARSGGGRPSGRASAGSGRVSEIKTDYLRMYLDHDSGQLAGTIVRGSMIGRDLDTLGVDEMRVLYVECCGAQDQSQTVLETYLERRPDCSGWQNWQASRDENDNGNGRAGNDYEQADSGFRSGEMNAGEARRILGVSEQATREEINRAYQVLIKAVHPDHGGSDYLASKINAARSLLLQLFKD</sequence>
<dbReference type="Gene3D" id="1.10.287.110">
    <property type="entry name" value="DnaJ domain"/>
    <property type="match status" value="1"/>
</dbReference>
<evidence type="ECO:0000256" key="6">
    <source>
        <dbReference type="SAM" id="MobiDB-lite"/>
    </source>
</evidence>
<dbReference type="Pfam" id="PF00226">
    <property type="entry name" value="DnaJ"/>
    <property type="match status" value="1"/>
</dbReference>
<reference evidence="8 9" key="1">
    <citation type="journal article" date="2012" name="J. Bacteriol.">
        <title>Genome sequence of Thalassospira xiamenensis type strain M-5.</title>
        <authorList>
            <person name="Lai Q."/>
            <person name="Shao Z."/>
        </authorList>
    </citation>
    <scope>NUCLEOTIDE SEQUENCE [LARGE SCALE GENOMIC DNA]</scope>
    <source>
        <strain evidence="8 9">M-5</strain>
    </source>
</reference>
<name>A0AB72UEB0_9PROT</name>
<comment type="similarity">
    <text evidence="5">Belongs to the TIM14 family.</text>
</comment>
<evidence type="ECO:0000313" key="8">
    <source>
        <dbReference type="EMBL" id="AJD52532.1"/>
    </source>
</evidence>
<evidence type="ECO:0000256" key="4">
    <source>
        <dbReference type="ARBA" id="ARBA00023136"/>
    </source>
</evidence>
<comment type="subcellular location">
    <subcellularLocation>
        <location evidence="1">Membrane</location>
        <topology evidence="1">Single-pass membrane protein</topology>
    </subcellularLocation>
</comment>
<dbReference type="KEGG" id="txi:TH3_12080"/>
<evidence type="ECO:0000256" key="2">
    <source>
        <dbReference type="ARBA" id="ARBA00022692"/>
    </source>
</evidence>
<dbReference type="PANTHER" id="PTHR12763:SF28">
    <property type="entry name" value="GEO10507P1-RELATED"/>
    <property type="match status" value="1"/>
</dbReference>
<keyword evidence="3" id="KW-1133">Transmembrane helix</keyword>